<sequence length="587" mass="65227">MARNSKSKKTSEAAPHHTPAPVLFPKKDSMEMLAEANAGLDAARENHERDYMVEVGKLNEKEKELVDRIDELNKAKLKVAENNGDVDVSGEDLVEINAGGKTVSVTRSTLTQFKGTRLEALFSGRWDKKLIRDDAGRIFLDVNPVCFQAIVDTLNEVKISTDDCPAAAPSVDPELKDILMHQIDLFGLKDFLFPVELPDSSIVKDLNHAKTLHDWLDDDGSDGDLVLLYRSSCDGRSDSTFHAKCDNKGPTLTVVETSDGHFLGGYSDLNWACNCTYQTSKEAFLFAISPTAAFIPSKIKLLGSNDNYAICCHKSYGPTFGSGNVFRVQAGYVYLYIVKKQKVVVDAKPATTKNDVQNFSSAINSAINLKWAALAEVESEIIELQTSFDDEEGFITFFSRKNDQEYVPLNVCGTSMATTRHTLQLYLDSTLAAKVLDKMKDDSSNRVPVEDWNTDDVVAWLNTIDGLSSSVVKNFEEDEVTGRELLSLGKEGLEDFGVTKRGTIFYILSEIEKLKRTRGEAATILVEHSPYCFERIIDHLRVESMFLKGLIQNKPGLPVVRASEKSRFEKVVKHYFPGDSSKIILGK</sequence>
<evidence type="ECO:0000313" key="4">
    <source>
        <dbReference type="EMBL" id="KAL3777960.1"/>
    </source>
</evidence>
<dbReference type="PANTHER" id="PTHR14499">
    <property type="entry name" value="POTASSIUM CHANNEL TETRAMERIZATION DOMAIN-CONTAINING"/>
    <property type="match status" value="1"/>
</dbReference>
<dbReference type="Pfam" id="PF07534">
    <property type="entry name" value="TLD"/>
    <property type="match status" value="1"/>
</dbReference>
<dbReference type="InterPro" id="IPR001660">
    <property type="entry name" value="SAM"/>
</dbReference>
<dbReference type="Proteomes" id="UP001530400">
    <property type="component" value="Unassembled WGS sequence"/>
</dbReference>
<dbReference type="EMBL" id="JALLPJ020001015">
    <property type="protein sequence ID" value="KAL3777960.1"/>
    <property type="molecule type" value="Genomic_DNA"/>
</dbReference>
<dbReference type="InterPro" id="IPR011333">
    <property type="entry name" value="SKP1/BTB/POZ_sf"/>
</dbReference>
<dbReference type="AlphaFoldDB" id="A0ABD3NVC8"/>
<dbReference type="Pfam" id="PF02214">
    <property type="entry name" value="BTB_2"/>
    <property type="match status" value="1"/>
</dbReference>
<dbReference type="InterPro" id="IPR003131">
    <property type="entry name" value="T1-type_BTB"/>
</dbReference>
<feature type="domain" description="SAM" evidence="2">
    <location>
        <begin position="452"/>
        <end position="517"/>
    </location>
</feature>
<dbReference type="SMART" id="SM00454">
    <property type="entry name" value="SAM"/>
    <property type="match status" value="1"/>
</dbReference>
<feature type="domain" description="TLDc" evidence="3">
    <location>
        <begin position="201"/>
        <end position="455"/>
    </location>
</feature>
<dbReference type="PANTHER" id="PTHR14499:SF136">
    <property type="entry name" value="GH08630P"/>
    <property type="match status" value="1"/>
</dbReference>
<dbReference type="PROSITE" id="PS50105">
    <property type="entry name" value="SAM_DOMAIN"/>
    <property type="match status" value="1"/>
</dbReference>
<evidence type="ECO:0000259" key="2">
    <source>
        <dbReference type="PROSITE" id="PS50105"/>
    </source>
</evidence>
<dbReference type="InterPro" id="IPR006571">
    <property type="entry name" value="TLDc_dom"/>
</dbReference>
<evidence type="ECO:0008006" key="6">
    <source>
        <dbReference type="Google" id="ProtNLM"/>
    </source>
</evidence>
<reference evidence="4 5" key="1">
    <citation type="submission" date="2024-10" db="EMBL/GenBank/DDBJ databases">
        <title>Updated reference genomes for cyclostephanoid diatoms.</title>
        <authorList>
            <person name="Roberts W.R."/>
            <person name="Alverson A.J."/>
        </authorList>
    </citation>
    <scope>NUCLEOTIDE SEQUENCE [LARGE SCALE GENOMIC DNA]</scope>
    <source>
        <strain evidence="4 5">AJA010-31</strain>
    </source>
</reference>
<dbReference type="PROSITE" id="PS51886">
    <property type="entry name" value="TLDC"/>
    <property type="match status" value="1"/>
</dbReference>
<dbReference type="SMART" id="SM00584">
    <property type="entry name" value="TLDc"/>
    <property type="match status" value="1"/>
</dbReference>
<dbReference type="SUPFAM" id="SSF54695">
    <property type="entry name" value="POZ domain"/>
    <property type="match status" value="1"/>
</dbReference>
<protein>
    <recommendedName>
        <fullName evidence="6">SAM domain-containing protein</fullName>
    </recommendedName>
</protein>
<evidence type="ECO:0000256" key="1">
    <source>
        <dbReference type="SAM" id="MobiDB-lite"/>
    </source>
</evidence>
<comment type="caution">
    <text evidence="4">The sequence shown here is derived from an EMBL/GenBank/DDBJ whole genome shotgun (WGS) entry which is preliminary data.</text>
</comment>
<name>A0ABD3NVC8_9STRA</name>
<dbReference type="Pfam" id="PF07647">
    <property type="entry name" value="SAM_2"/>
    <property type="match status" value="1"/>
</dbReference>
<organism evidence="4 5">
    <name type="scientific">Cyclotella atomus</name>
    <dbReference type="NCBI Taxonomy" id="382360"/>
    <lineage>
        <taxon>Eukaryota</taxon>
        <taxon>Sar</taxon>
        <taxon>Stramenopiles</taxon>
        <taxon>Ochrophyta</taxon>
        <taxon>Bacillariophyta</taxon>
        <taxon>Coscinodiscophyceae</taxon>
        <taxon>Thalassiosirophycidae</taxon>
        <taxon>Stephanodiscales</taxon>
        <taxon>Stephanodiscaceae</taxon>
        <taxon>Cyclotella</taxon>
    </lineage>
</organism>
<proteinExistence type="predicted"/>
<dbReference type="SUPFAM" id="SSF47769">
    <property type="entry name" value="SAM/Pointed domain"/>
    <property type="match status" value="1"/>
</dbReference>
<evidence type="ECO:0000313" key="5">
    <source>
        <dbReference type="Proteomes" id="UP001530400"/>
    </source>
</evidence>
<evidence type="ECO:0000259" key="3">
    <source>
        <dbReference type="PROSITE" id="PS51886"/>
    </source>
</evidence>
<keyword evidence="5" id="KW-1185">Reference proteome</keyword>
<dbReference type="Gene3D" id="1.10.150.50">
    <property type="entry name" value="Transcription Factor, Ets-1"/>
    <property type="match status" value="1"/>
</dbReference>
<feature type="region of interest" description="Disordered" evidence="1">
    <location>
        <begin position="1"/>
        <end position="24"/>
    </location>
</feature>
<gene>
    <name evidence="4" type="ORF">ACHAWO_011776</name>
</gene>
<accession>A0ABD3NVC8</accession>
<dbReference type="Gene3D" id="3.30.710.10">
    <property type="entry name" value="Potassium Channel Kv1.1, Chain A"/>
    <property type="match status" value="2"/>
</dbReference>
<dbReference type="InterPro" id="IPR013761">
    <property type="entry name" value="SAM/pointed_sf"/>
</dbReference>